<dbReference type="EMBL" id="BSXT01002783">
    <property type="protein sequence ID" value="GMF50865.1"/>
    <property type="molecule type" value="Genomic_DNA"/>
</dbReference>
<gene>
    <name evidence="2" type="ORF">Pfra01_002039100</name>
</gene>
<protein>
    <submittedName>
        <fullName evidence="2">Unnamed protein product</fullName>
    </submittedName>
</protein>
<name>A0A9W6Y1S3_9STRA</name>
<proteinExistence type="predicted"/>
<reference evidence="2" key="1">
    <citation type="submission" date="2023-04" db="EMBL/GenBank/DDBJ databases">
        <title>Phytophthora fragariaefolia NBRC 109709.</title>
        <authorList>
            <person name="Ichikawa N."/>
            <person name="Sato H."/>
            <person name="Tonouchi N."/>
        </authorList>
    </citation>
    <scope>NUCLEOTIDE SEQUENCE</scope>
    <source>
        <strain evidence="2">NBRC 109709</strain>
    </source>
</reference>
<organism evidence="2 3">
    <name type="scientific">Phytophthora fragariaefolia</name>
    <dbReference type="NCBI Taxonomy" id="1490495"/>
    <lineage>
        <taxon>Eukaryota</taxon>
        <taxon>Sar</taxon>
        <taxon>Stramenopiles</taxon>
        <taxon>Oomycota</taxon>
        <taxon>Peronosporomycetes</taxon>
        <taxon>Peronosporales</taxon>
        <taxon>Peronosporaceae</taxon>
        <taxon>Phytophthora</taxon>
    </lineage>
</organism>
<evidence type="ECO:0000313" key="3">
    <source>
        <dbReference type="Proteomes" id="UP001165121"/>
    </source>
</evidence>
<dbReference type="Proteomes" id="UP001165121">
    <property type="component" value="Unassembled WGS sequence"/>
</dbReference>
<evidence type="ECO:0000256" key="1">
    <source>
        <dbReference type="SAM" id="MobiDB-lite"/>
    </source>
</evidence>
<keyword evidence="3" id="KW-1185">Reference proteome</keyword>
<dbReference type="AlphaFoldDB" id="A0A9W6Y1S3"/>
<feature type="compositionally biased region" description="Polar residues" evidence="1">
    <location>
        <begin position="80"/>
        <end position="91"/>
    </location>
</feature>
<evidence type="ECO:0000313" key="2">
    <source>
        <dbReference type="EMBL" id="GMF50865.1"/>
    </source>
</evidence>
<accession>A0A9W6Y1S3</accession>
<feature type="region of interest" description="Disordered" evidence="1">
    <location>
        <begin position="77"/>
        <end position="100"/>
    </location>
</feature>
<sequence length="100" mass="11126">MSARPWLSIVGHTNGQRFEQSFPLAQEPDNHLGSWITRRKLILPGNIRGVVDVELDMTGLTLLGTLDVHRRPQVRVANAQERSSQKLTSNPFGAPVLNTD</sequence>
<comment type="caution">
    <text evidence="2">The sequence shown here is derived from an EMBL/GenBank/DDBJ whole genome shotgun (WGS) entry which is preliminary data.</text>
</comment>